<reference evidence="2" key="1">
    <citation type="submission" date="2013-03" db="EMBL/GenBank/DDBJ databases">
        <title>The Genome Sequence of Anopheles dirus WRAIR2.</title>
        <authorList>
            <consortium name="The Broad Institute Genomics Platform"/>
            <person name="Neafsey D.E."/>
            <person name="Walton C."/>
            <person name="Walker B."/>
            <person name="Young S.K."/>
            <person name="Zeng Q."/>
            <person name="Gargeya S."/>
            <person name="Fitzgerald M."/>
            <person name="Haas B."/>
            <person name="Abouelleil A."/>
            <person name="Allen A.W."/>
            <person name="Alvarado L."/>
            <person name="Arachchi H.M."/>
            <person name="Berlin A.M."/>
            <person name="Chapman S.B."/>
            <person name="Gainer-Dewar J."/>
            <person name="Goldberg J."/>
            <person name="Griggs A."/>
            <person name="Gujja S."/>
            <person name="Hansen M."/>
            <person name="Howarth C."/>
            <person name="Imamovic A."/>
            <person name="Ireland A."/>
            <person name="Larimer J."/>
            <person name="McCowan C."/>
            <person name="Murphy C."/>
            <person name="Pearson M."/>
            <person name="Poon T.W."/>
            <person name="Priest M."/>
            <person name="Roberts A."/>
            <person name="Saif S."/>
            <person name="Shea T."/>
            <person name="Sisk P."/>
            <person name="Sykes S."/>
            <person name="Wortman J."/>
            <person name="Nusbaum C."/>
            <person name="Birren B."/>
        </authorList>
    </citation>
    <scope>NUCLEOTIDE SEQUENCE [LARGE SCALE GENOMIC DNA]</scope>
    <source>
        <strain evidence="2">WRAIR2</strain>
    </source>
</reference>
<accession>A0A182NXB3</accession>
<dbReference type="VEuPathDB" id="VectorBase:ADIR014496"/>
<keyword evidence="2" id="KW-1185">Reference proteome</keyword>
<proteinExistence type="predicted"/>
<sequence length="386" mass="43578">MLFNNHHFRSQFLDARVGSLLKVHQLHREAHVALHLHLALEESLLRVQLAGYQIHHVDIVHDERNVRFVRAAVLYRALADFRIDHPVALGTVRSVRDLEPVDTAHTLNQVVLIVAHRFLEHLHVRRDQEPFRCILQLAGCRKAWVDGTFRVREAQPVQPDHDRSTKADVMLQRQFGALHLTLVRLTAQLPAQLRTLRQARRAERMSLGDQTTARVDNHTTTVRVVATVNELACLAWLAQPERFVRDQLVSGEAIVQLDHIDVLRFLSEATMQQAAPSLVGQHCSLCSGLVPYFFMCSTPALPNSWAEIGAPVISWFSAMAVTSSSTGFVRSRYFEMGMPVKPISYRARWPQVESPYTYPTVACCTSLYWMPASLSAFVTASLAICG</sequence>
<evidence type="ECO:0000313" key="2">
    <source>
        <dbReference type="Proteomes" id="UP000075884"/>
    </source>
</evidence>
<dbReference type="EnsemblMetazoa" id="ADIR014496-RA">
    <property type="protein sequence ID" value="ADIR014496-PA"/>
    <property type="gene ID" value="ADIR014496"/>
</dbReference>
<reference evidence="1" key="2">
    <citation type="submission" date="2020-05" db="UniProtKB">
        <authorList>
            <consortium name="EnsemblMetazoa"/>
        </authorList>
    </citation>
    <scope>IDENTIFICATION</scope>
    <source>
        <strain evidence="1">WRAIR2</strain>
    </source>
</reference>
<evidence type="ECO:0000313" key="1">
    <source>
        <dbReference type="EnsemblMetazoa" id="ADIR014496-PA"/>
    </source>
</evidence>
<name>A0A182NXB3_9DIPT</name>
<dbReference type="AlphaFoldDB" id="A0A182NXB3"/>
<organism evidence="1 2">
    <name type="scientific">Anopheles dirus</name>
    <dbReference type="NCBI Taxonomy" id="7168"/>
    <lineage>
        <taxon>Eukaryota</taxon>
        <taxon>Metazoa</taxon>
        <taxon>Ecdysozoa</taxon>
        <taxon>Arthropoda</taxon>
        <taxon>Hexapoda</taxon>
        <taxon>Insecta</taxon>
        <taxon>Pterygota</taxon>
        <taxon>Neoptera</taxon>
        <taxon>Endopterygota</taxon>
        <taxon>Diptera</taxon>
        <taxon>Nematocera</taxon>
        <taxon>Culicoidea</taxon>
        <taxon>Culicidae</taxon>
        <taxon>Anophelinae</taxon>
        <taxon>Anopheles</taxon>
    </lineage>
</organism>
<dbReference type="Proteomes" id="UP000075884">
    <property type="component" value="Unassembled WGS sequence"/>
</dbReference>
<protein>
    <submittedName>
        <fullName evidence="1">Uncharacterized protein</fullName>
    </submittedName>
</protein>